<dbReference type="InterPro" id="IPR018034">
    <property type="entry name" value="Kri1"/>
</dbReference>
<feature type="compositionally biased region" description="Polar residues" evidence="2">
    <location>
        <begin position="520"/>
        <end position="536"/>
    </location>
</feature>
<dbReference type="PANTHER" id="PTHR14490">
    <property type="entry name" value="ZINC FINGER, ZZ TYPE"/>
    <property type="match status" value="1"/>
</dbReference>
<evidence type="ECO:0000259" key="3">
    <source>
        <dbReference type="Pfam" id="PF12936"/>
    </source>
</evidence>
<feature type="region of interest" description="Disordered" evidence="2">
    <location>
        <begin position="502"/>
        <end position="617"/>
    </location>
</feature>
<accession>F0WVX7</accession>
<feature type="compositionally biased region" description="Basic and acidic residues" evidence="2">
    <location>
        <begin position="351"/>
        <end position="361"/>
    </location>
</feature>
<feature type="region of interest" description="Disordered" evidence="2">
    <location>
        <begin position="351"/>
        <end position="373"/>
    </location>
</feature>
<feature type="compositionally biased region" description="Acidic residues" evidence="2">
    <location>
        <begin position="59"/>
        <end position="74"/>
    </location>
</feature>
<feature type="compositionally biased region" description="Low complexity" evidence="2">
    <location>
        <begin position="595"/>
        <end position="606"/>
    </location>
</feature>
<feature type="compositionally biased region" description="Basic and acidic residues" evidence="2">
    <location>
        <begin position="507"/>
        <end position="519"/>
    </location>
</feature>
<proteinExistence type="inferred from homology"/>
<name>F0WVX7_9STRA</name>
<feature type="compositionally biased region" description="Basic residues" evidence="2">
    <location>
        <begin position="563"/>
        <end position="573"/>
    </location>
</feature>
<feature type="compositionally biased region" description="Basic residues" evidence="2">
    <location>
        <begin position="585"/>
        <end position="594"/>
    </location>
</feature>
<dbReference type="GO" id="GO:0000447">
    <property type="term" value="P:endonucleolytic cleavage in ITS1 to separate SSU-rRNA from 5.8S rRNA and LSU-rRNA from tricistronic rRNA transcript (SSU-rRNA, 5.8S rRNA, LSU-rRNA)"/>
    <property type="evidence" value="ECO:0007669"/>
    <property type="project" value="TreeGrafter"/>
</dbReference>
<reference evidence="4" key="1">
    <citation type="journal article" date="2011" name="PLoS Biol.">
        <title>Gene gain and loss during evolution of obligate parasitism in the white rust pathogen of Arabidopsis thaliana.</title>
        <authorList>
            <person name="Kemen E."/>
            <person name="Gardiner A."/>
            <person name="Schultz-Larsen T."/>
            <person name="Kemen A.C."/>
            <person name="Balmuth A.L."/>
            <person name="Robert-Seilaniantz A."/>
            <person name="Bailey K."/>
            <person name="Holub E."/>
            <person name="Studholme D.J."/>
            <person name="Maclean D."/>
            <person name="Jones J.D."/>
        </authorList>
    </citation>
    <scope>NUCLEOTIDE SEQUENCE</scope>
</reference>
<evidence type="ECO:0000313" key="4">
    <source>
        <dbReference type="EMBL" id="CCA25578.1"/>
    </source>
</evidence>
<reference evidence="4" key="2">
    <citation type="submission" date="2011-02" db="EMBL/GenBank/DDBJ databases">
        <authorList>
            <person name="MacLean D."/>
        </authorList>
    </citation>
    <scope>NUCLEOTIDE SEQUENCE</scope>
</reference>
<dbReference type="EMBL" id="FR824350">
    <property type="protein sequence ID" value="CCA25578.1"/>
    <property type="molecule type" value="Genomic_DNA"/>
</dbReference>
<organism evidence="4">
    <name type="scientific">Albugo laibachii Nc14</name>
    <dbReference type="NCBI Taxonomy" id="890382"/>
    <lineage>
        <taxon>Eukaryota</taxon>
        <taxon>Sar</taxon>
        <taxon>Stramenopiles</taxon>
        <taxon>Oomycota</taxon>
        <taxon>Peronosporomycetes</taxon>
        <taxon>Albuginales</taxon>
        <taxon>Albuginaceae</taxon>
        <taxon>Albugo</taxon>
    </lineage>
</organism>
<dbReference type="HOGENOM" id="CLU_009647_2_0_1"/>
<dbReference type="InterPro" id="IPR024626">
    <property type="entry name" value="Kri1-like_C"/>
</dbReference>
<evidence type="ECO:0000256" key="2">
    <source>
        <dbReference type="SAM" id="MobiDB-lite"/>
    </source>
</evidence>
<feature type="region of interest" description="Disordered" evidence="2">
    <location>
        <begin position="141"/>
        <end position="160"/>
    </location>
</feature>
<protein>
    <submittedName>
        <fullName evidence="4">Uncharacterized protein AlNc14C305G10438</fullName>
    </submittedName>
</protein>
<feature type="region of interest" description="Disordered" evidence="2">
    <location>
        <begin position="53"/>
        <end position="77"/>
    </location>
</feature>
<gene>
    <name evidence="4" type="primary">AlNc14C305G10438</name>
    <name evidence="4" type="ORF">ALNC14_117220</name>
</gene>
<dbReference type="Pfam" id="PF12936">
    <property type="entry name" value="Kri1_C"/>
    <property type="match status" value="1"/>
</dbReference>
<comment type="similarity">
    <text evidence="1">Belongs to the KRI1 family.</text>
</comment>
<dbReference type="AlphaFoldDB" id="F0WVX7"/>
<dbReference type="GO" id="GO:0030686">
    <property type="term" value="C:90S preribosome"/>
    <property type="evidence" value="ECO:0007669"/>
    <property type="project" value="TreeGrafter"/>
</dbReference>
<dbReference type="GO" id="GO:0005730">
    <property type="term" value="C:nucleolus"/>
    <property type="evidence" value="ECO:0007669"/>
    <property type="project" value="TreeGrafter"/>
</dbReference>
<feature type="compositionally biased region" description="Basic and acidic residues" evidence="2">
    <location>
        <begin position="309"/>
        <end position="318"/>
    </location>
</feature>
<sequence length="617" mass="72305">MALKPNRVVKDMLQGALDASSSNVHSDGKLTINQAYAKKFNEVKEKQELKRLQAKFDNETSESSESEAEDEDGIELTGPLDAAIKNTLDLIRKRDPAIYDTSFQFYQDQDEFPTQNKKAGISQKDRPKYYKDVMREQLLSGKLYDEDEESDDANEKPVMTYQDEQKKLRQDFISIVQEAEKSESSVEGDEKAQDLDGGLFRVRTTAEKLEHPTPMLDSERRGTEDPDAFLENYLSREGWKEKNDAIPQYDEIIKEDEADAEELEKMENYEQSYNFRFEEENGGIIQTFPRKIDGLVRREEASRKRKRQEKKERKVLERKKKEEELRRLKNLKKAQIEKKLESIARLMSKKPLKDQKAKLTEMDLEAPFDPDEYDSRMQEIFNDDYYNDMEDVDKHKPKWESSDEELEAELSKDDETILEEIKRRKEKCVSELQDLDDDRLLSKASSGFRYRTVQTNDFGLSVDDILEADDKDLRHFVSLKKIAPYNEREALLNRSKLKSFKKHMRQVKKEKQALDEKSQQKNTKVQQDQEIQTTENLEPENEAINDKEEADTDQIFSDAPKDLKKRKRRKKSSKTTTKESTVQPPKKRRKRSKQSKSMSLLSNSRLESYKLTKAPKK</sequence>
<feature type="domain" description="Kri1-like C-terminal" evidence="3">
    <location>
        <begin position="425"/>
        <end position="510"/>
    </location>
</feature>
<evidence type="ECO:0000256" key="1">
    <source>
        <dbReference type="ARBA" id="ARBA00007473"/>
    </source>
</evidence>
<feature type="compositionally biased region" description="Acidic residues" evidence="2">
    <location>
        <begin position="537"/>
        <end position="552"/>
    </location>
</feature>
<feature type="compositionally biased region" description="Acidic residues" evidence="2">
    <location>
        <begin position="362"/>
        <end position="372"/>
    </location>
</feature>
<feature type="region of interest" description="Disordered" evidence="2">
    <location>
        <begin position="298"/>
        <end position="318"/>
    </location>
</feature>
<dbReference type="PANTHER" id="PTHR14490:SF5">
    <property type="entry name" value="PROTEIN KRI1 HOMOLOG"/>
    <property type="match status" value="1"/>
</dbReference>
<dbReference type="Pfam" id="PF05178">
    <property type="entry name" value="Kri1"/>
    <property type="match status" value="1"/>
</dbReference>